<proteinExistence type="predicted"/>
<evidence type="ECO:0000256" key="1">
    <source>
        <dbReference type="ARBA" id="ARBA00022614"/>
    </source>
</evidence>
<dbReference type="InterPro" id="IPR032675">
    <property type="entry name" value="LRR_dom_sf"/>
</dbReference>
<evidence type="ECO:0000313" key="4">
    <source>
        <dbReference type="Proteomes" id="UP000319732"/>
    </source>
</evidence>
<organism evidence="3 4">
    <name type="scientific">Exilibacterium tricleocarpae</name>
    <dbReference type="NCBI Taxonomy" id="2591008"/>
    <lineage>
        <taxon>Bacteria</taxon>
        <taxon>Pseudomonadati</taxon>
        <taxon>Pseudomonadota</taxon>
        <taxon>Gammaproteobacteria</taxon>
        <taxon>Cellvibrionales</taxon>
        <taxon>Cellvibrionaceae</taxon>
        <taxon>Exilibacterium</taxon>
    </lineage>
</organism>
<dbReference type="InterPro" id="IPR003591">
    <property type="entry name" value="Leu-rich_rpt_typical-subtyp"/>
</dbReference>
<keyword evidence="4" id="KW-1185">Reference proteome</keyword>
<comment type="caution">
    <text evidence="3">The sequence shown here is derived from an EMBL/GenBank/DDBJ whole genome shotgun (WGS) entry which is preliminary data.</text>
</comment>
<name>A0A545TSH4_9GAMM</name>
<gene>
    <name evidence="3" type="ORF">FKG94_10905</name>
</gene>
<dbReference type="Gene3D" id="3.80.10.10">
    <property type="entry name" value="Ribonuclease Inhibitor"/>
    <property type="match status" value="7"/>
</dbReference>
<dbReference type="Pfam" id="PF13516">
    <property type="entry name" value="LRR_6"/>
    <property type="match status" value="2"/>
</dbReference>
<dbReference type="SMART" id="SM00369">
    <property type="entry name" value="LRR_TYP"/>
    <property type="match status" value="10"/>
</dbReference>
<dbReference type="PROSITE" id="PS51450">
    <property type="entry name" value="LRR"/>
    <property type="match status" value="12"/>
</dbReference>
<dbReference type="InterPro" id="IPR050836">
    <property type="entry name" value="SDS22/Internalin_LRR"/>
</dbReference>
<sequence length="1312" mass="145378">MFSTQPVKNLLTHLQHRTLTDTLTRILGCTVLFAACNAQAGARAPLPQFPDPQLQACFQEQVVAQGWQWAEDVDQLICPDRGIAAAFGLDQLPNLVKLDLSDNPLADLGSLAGLEHTLREVILSGATLSNLYELERLHRLVRLLLNDTQITDPSLDNYQIEQSLNRIVGNNQGLAWLGLNGFRISDPVTLFQSLPRTLASLALSRTGLQTLPVPLVEFRQLQALDLSGNPLVDLGPLYELADTLQVLNLSDTTLDYLPDLLPLRALRQLRLNDIDWSGPPEDPVQQEWVLQQVLANNPKLTAVGFNGFQLSDPLTLFRDLSRDLVSLELSRANLHTLPVPLAEFSRLQVLDLSGNPIGDLGPLHGLEETLQVLDLSDTTLRHWPDLQGLRALRQLRLNSIDLDDPFVNPQQLEQHLHQVLINNPALHTVGFNGVPISDVVTLFNHLPRGLVSLELSRTWLNGAPGPLPLAQFTHLQVLDLSGNTLIQWGPLTALGQTLQVLDLSDTRVDQWPALTDLTALRRLRLNDMQLQDPLIDPLQLEQQLNQVLNANVHLIEVGFNGFTISDPVMLFQSLPRHLESLALSRTGLQTLPVPLVEFRQLQALDLSGNPLVDLGPLYELADTLQVLNLSDTTLDYLPDLLPLRALRQLRLNDIDWSGPPEDPVQQEWVLQQVLANNPKLTAVGFNGFQLSDPLTLFRDLSRDLVSLELSRANLHTLPVPLAEFSRLQVLDLSGNPIGDLGPLHGLEETLQVLDLSDTTLRHWPDLQGLRALRQLRLNSIDLDDPFVNPQQLEQHLHQVLINNPALHTVGFNGVPISDVVTLFNHLPRGLVSLELSRTWLNGAPGPLPLAQFTHLQVLDLSGNTLIQWGPLTALGQTLQVLDLSDTRVGQWPALTDLTALRRLRLNDMQLQDPLIDPLQLEQQLNQVLSANVHLIEVGFNGFTISDPVTLFQSLPRHLESLALSRTGLRSLPVPLMEFRQLQALDLSGNPLVDLGPLYELADTLQVLNLSDTTLDYLPDLLPLRTLRQLRLNDIDWSGAPEDPVQQEWVLQQVLANNPKLTAVGFNGFQLSDPLTLFSYLSPNLVSLELGNTGLQAIPVPLDQFSRLHTLDLSVNPLTAIGPLQGLAYTLKRLDLSQTRVHSLFELRELRALTALNLNQGQTPVDDLWLLNEILRHNPALQRVGLSDIQLSANIDVLVQTLSELPLTWLDIANTGSGDINWSMPLVENLHYLNASDNGMTTTTGLIAARQLEQLYLDNNQLVNISDLLSIAQSEEIRLISLSGNDNLACVDLDALASSLPPGVELIRPANCQ</sequence>
<dbReference type="SUPFAM" id="SSF52047">
    <property type="entry name" value="RNI-like"/>
    <property type="match status" value="1"/>
</dbReference>
<dbReference type="PANTHER" id="PTHR46652">
    <property type="entry name" value="LEUCINE-RICH REPEAT AND IQ DOMAIN-CONTAINING PROTEIN 1-RELATED"/>
    <property type="match status" value="1"/>
</dbReference>
<keyword evidence="2" id="KW-0677">Repeat</keyword>
<dbReference type="SMART" id="SM00368">
    <property type="entry name" value="LRR_RI"/>
    <property type="match status" value="10"/>
</dbReference>
<dbReference type="SMART" id="SM00365">
    <property type="entry name" value="LRR_SD22"/>
    <property type="match status" value="7"/>
</dbReference>
<evidence type="ECO:0000256" key="2">
    <source>
        <dbReference type="ARBA" id="ARBA00022737"/>
    </source>
</evidence>
<reference evidence="3 4" key="1">
    <citation type="submission" date="2019-06" db="EMBL/GenBank/DDBJ databases">
        <title>Whole genome sequence for Cellvibrionaceae sp. R142.</title>
        <authorList>
            <person name="Wang G."/>
        </authorList>
    </citation>
    <scope>NUCLEOTIDE SEQUENCE [LARGE SCALE GENOMIC DNA]</scope>
    <source>
        <strain evidence="3 4">R142</strain>
    </source>
</reference>
<dbReference type="SUPFAM" id="SSF52058">
    <property type="entry name" value="L domain-like"/>
    <property type="match status" value="3"/>
</dbReference>
<protein>
    <recommendedName>
        <fullName evidence="5">Leucine-rich repeat domain-containing protein</fullName>
    </recommendedName>
</protein>
<evidence type="ECO:0000313" key="3">
    <source>
        <dbReference type="EMBL" id="TQV80167.1"/>
    </source>
</evidence>
<evidence type="ECO:0008006" key="5">
    <source>
        <dbReference type="Google" id="ProtNLM"/>
    </source>
</evidence>
<dbReference type="EMBL" id="VHSG01000010">
    <property type="protein sequence ID" value="TQV80167.1"/>
    <property type="molecule type" value="Genomic_DNA"/>
</dbReference>
<dbReference type="OrthoDB" id="1467561at2"/>
<dbReference type="InterPro" id="IPR001611">
    <property type="entry name" value="Leu-rich_rpt"/>
</dbReference>
<dbReference type="PANTHER" id="PTHR46652:SF3">
    <property type="entry name" value="LEUCINE-RICH REPEAT-CONTAINING PROTEIN 9"/>
    <property type="match status" value="1"/>
</dbReference>
<keyword evidence="1" id="KW-0433">Leucine-rich repeat</keyword>
<accession>A0A545TSH4</accession>
<dbReference type="Proteomes" id="UP000319732">
    <property type="component" value="Unassembled WGS sequence"/>
</dbReference>
<dbReference type="RefSeq" id="WP_142904266.1">
    <property type="nucleotide sequence ID" value="NZ_ML660092.1"/>
</dbReference>